<protein>
    <submittedName>
        <fullName evidence="4">Flavodoxin family protein</fullName>
    </submittedName>
</protein>
<name>A0AAE3DY53_9FIRM</name>
<sequence length="190" mass="20794">MYILALNGSHNNDGNTAFLLNEILRHCAEKGAETEICSVSEAIMDTKTPFCVACSTPCTKKCYKDTKLDTLFDKIERADFVVFGSPVYFGSMTGQMKCFFDKTRDARANKKWLGKPMAAVTVGASKYGGQERTLEHIHSCALVSGMTLIGNSSVSGMGHFGVSAQKPANEDTYAINQCKILAERIIETIR</sequence>
<proteinExistence type="predicted"/>
<comment type="caution">
    <text evidence="4">The sequence shown here is derived from an EMBL/GenBank/DDBJ whole genome shotgun (WGS) entry which is preliminary data.</text>
</comment>
<dbReference type="InterPro" id="IPR051796">
    <property type="entry name" value="ISF_SsuE-like"/>
</dbReference>
<dbReference type="InterPro" id="IPR005025">
    <property type="entry name" value="FMN_Rdtase-like_dom"/>
</dbReference>
<evidence type="ECO:0000256" key="1">
    <source>
        <dbReference type="ARBA" id="ARBA00022630"/>
    </source>
</evidence>
<reference evidence="4 5" key="1">
    <citation type="submission" date="2021-10" db="EMBL/GenBank/DDBJ databases">
        <title>Anaerobic single-cell dispensing facilitates the cultivation of human gut bacteria.</title>
        <authorList>
            <person name="Afrizal A."/>
        </authorList>
    </citation>
    <scope>NUCLEOTIDE SEQUENCE [LARGE SCALE GENOMIC DNA]</scope>
    <source>
        <strain evidence="4 5">CLA-AA-H232</strain>
    </source>
</reference>
<dbReference type="SUPFAM" id="SSF52218">
    <property type="entry name" value="Flavoproteins"/>
    <property type="match status" value="1"/>
</dbReference>
<evidence type="ECO:0000256" key="2">
    <source>
        <dbReference type="ARBA" id="ARBA00022643"/>
    </source>
</evidence>
<dbReference type="InterPro" id="IPR029039">
    <property type="entry name" value="Flavoprotein-like_sf"/>
</dbReference>
<dbReference type="GO" id="GO:0016491">
    <property type="term" value="F:oxidoreductase activity"/>
    <property type="evidence" value="ECO:0007669"/>
    <property type="project" value="InterPro"/>
</dbReference>
<dbReference type="EMBL" id="JAJEQM010000005">
    <property type="protein sequence ID" value="MCC2210169.1"/>
    <property type="molecule type" value="Genomic_DNA"/>
</dbReference>
<evidence type="ECO:0000259" key="3">
    <source>
        <dbReference type="Pfam" id="PF03358"/>
    </source>
</evidence>
<dbReference type="Gene3D" id="3.40.50.360">
    <property type="match status" value="1"/>
</dbReference>
<dbReference type="PANTHER" id="PTHR43278">
    <property type="entry name" value="NAD(P)H-DEPENDENT FMN-CONTAINING OXIDOREDUCTASE YWQN-RELATED"/>
    <property type="match status" value="1"/>
</dbReference>
<dbReference type="RefSeq" id="WP_022228859.1">
    <property type="nucleotide sequence ID" value="NZ_JAJEQM010000005.1"/>
</dbReference>
<dbReference type="Proteomes" id="UP001198242">
    <property type="component" value="Unassembled WGS sequence"/>
</dbReference>
<organism evidence="4 5">
    <name type="scientific">Hominilimicola fabiformis</name>
    <dbReference type="NCBI Taxonomy" id="2885356"/>
    <lineage>
        <taxon>Bacteria</taxon>
        <taxon>Bacillati</taxon>
        <taxon>Bacillota</taxon>
        <taxon>Clostridia</taxon>
        <taxon>Eubacteriales</taxon>
        <taxon>Oscillospiraceae</taxon>
        <taxon>Hominilimicola</taxon>
    </lineage>
</organism>
<evidence type="ECO:0000313" key="5">
    <source>
        <dbReference type="Proteomes" id="UP001198242"/>
    </source>
</evidence>
<keyword evidence="1" id="KW-0285">Flavoprotein</keyword>
<keyword evidence="2" id="KW-0288">FMN</keyword>
<gene>
    <name evidence="4" type="ORF">LKE05_05115</name>
</gene>
<feature type="domain" description="NADPH-dependent FMN reductase-like" evidence="3">
    <location>
        <begin position="1"/>
        <end position="154"/>
    </location>
</feature>
<dbReference type="Pfam" id="PF03358">
    <property type="entry name" value="FMN_red"/>
    <property type="match status" value="1"/>
</dbReference>
<dbReference type="AlphaFoldDB" id="A0AAE3DY53"/>
<evidence type="ECO:0000313" key="4">
    <source>
        <dbReference type="EMBL" id="MCC2210169.1"/>
    </source>
</evidence>
<accession>A0AAE3DY53</accession>
<dbReference type="PANTHER" id="PTHR43278:SF1">
    <property type="entry name" value="IRON-SULFUR FLAVOPROTEIN MJ1083"/>
    <property type="match status" value="1"/>
</dbReference>
<keyword evidence="5" id="KW-1185">Reference proteome</keyword>